<dbReference type="RefSeq" id="WP_378530219.1">
    <property type="nucleotide sequence ID" value="NZ_JBHSBH010000004.1"/>
</dbReference>
<dbReference type="EMBL" id="JBHSBH010000004">
    <property type="protein sequence ID" value="MFC3995256.1"/>
    <property type="molecule type" value="Genomic_DNA"/>
</dbReference>
<evidence type="ECO:0000313" key="2">
    <source>
        <dbReference type="Proteomes" id="UP001595847"/>
    </source>
</evidence>
<dbReference type="Gene3D" id="3.40.50.150">
    <property type="entry name" value="Vaccinia Virus protein VP39"/>
    <property type="match status" value="1"/>
</dbReference>
<name>A0ABV8FGI9_9ACTN</name>
<gene>
    <name evidence="1" type="ORF">ACFOVU_04995</name>
</gene>
<dbReference type="InterPro" id="IPR029063">
    <property type="entry name" value="SAM-dependent_MTases_sf"/>
</dbReference>
<reference evidence="2" key="1">
    <citation type="journal article" date="2019" name="Int. J. Syst. Evol. Microbiol.">
        <title>The Global Catalogue of Microorganisms (GCM) 10K type strain sequencing project: providing services to taxonomists for standard genome sequencing and annotation.</title>
        <authorList>
            <consortium name="The Broad Institute Genomics Platform"/>
            <consortium name="The Broad Institute Genome Sequencing Center for Infectious Disease"/>
            <person name="Wu L."/>
            <person name="Ma J."/>
        </authorList>
    </citation>
    <scope>NUCLEOTIDE SEQUENCE [LARGE SCALE GENOMIC DNA]</scope>
    <source>
        <strain evidence="2">TBRC 1826</strain>
    </source>
</reference>
<comment type="caution">
    <text evidence="1">The sequence shown here is derived from an EMBL/GenBank/DDBJ whole genome shotgun (WGS) entry which is preliminary data.</text>
</comment>
<evidence type="ECO:0008006" key="3">
    <source>
        <dbReference type="Google" id="ProtNLM"/>
    </source>
</evidence>
<organism evidence="1 2">
    <name type="scientific">Nocardiopsis sediminis</name>
    <dbReference type="NCBI Taxonomy" id="1778267"/>
    <lineage>
        <taxon>Bacteria</taxon>
        <taxon>Bacillati</taxon>
        <taxon>Actinomycetota</taxon>
        <taxon>Actinomycetes</taxon>
        <taxon>Streptosporangiales</taxon>
        <taxon>Nocardiopsidaceae</taxon>
        <taxon>Nocardiopsis</taxon>
    </lineage>
</organism>
<proteinExistence type="predicted"/>
<dbReference type="SUPFAM" id="SSF53335">
    <property type="entry name" value="S-adenosyl-L-methionine-dependent methyltransferases"/>
    <property type="match status" value="1"/>
</dbReference>
<dbReference type="Proteomes" id="UP001595847">
    <property type="component" value="Unassembled WGS sequence"/>
</dbReference>
<accession>A0ABV8FGI9</accession>
<evidence type="ECO:0000313" key="1">
    <source>
        <dbReference type="EMBL" id="MFC3995256.1"/>
    </source>
</evidence>
<keyword evidence="2" id="KW-1185">Reference proteome</keyword>
<sequence length="215" mass="23606">MQWLYDLLVVHGTYWAAWGCRWPHIAALYRENLRERHLEVAPGTAYLPNKVGLPGDAPEVHLLDLHEGSLDVSERRLARYSPKRHQGDVLAPFPTGIGTVQSVAAANLLHCVRGIGGGGIASKAPIFDNVAAVLEEGGTFFGTTVVRWDRIGADVPMSGFGRRLLVKMNDQGVFANLSDSREDLERELTSRFDDVHVELRGAMALWSAKGRGPGR</sequence>
<protein>
    <recommendedName>
        <fullName evidence="3">Class I SAM-dependent methyltransferase</fullName>
    </recommendedName>
</protein>